<accession>A0A0F5ZNU2</accession>
<protein>
    <submittedName>
        <fullName evidence="1">Uncharacterized protein</fullName>
    </submittedName>
</protein>
<dbReference type="AlphaFoldDB" id="A0A0F5ZNU2"/>
<organism evidence="1 2">
    <name type="scientific">Stenotrophomonas maltophilia</name>
    <name type="common">Pseudomonas maltophilia</name>
    <name type="synonym">Xanthomonas maltophilia</name>
    <dbReference type="NCBI Taxonomy" id="40324"/>
    <lineage>
        <taxon>Bacteria</taxon>
        <taxon>Pseudomonadati</taxon>
        <taxon>Pseudomonadota</taxon>
        <taxon>Gammaproteobacteria</taxon>
        <taxon>Lysobacterales</taxon>
        <taxon>Lysobacteraceae</taxon>
        <taxon>Stenotrophomonas</taxon>
        <taxon>Stenotrophomonas maltophilia group</taxon>
    </lineage>
</organism>
<evidence type="ECO:0000313" key="2">
    <source>
        <dbReference type="Proteomes" id="UP000243478"/>
    </source>
</evidence>
<dbReference type="PATRIC" id="fig|40324.63.peg.3518"/>
<name>A0A0F5ZNU2_STEMA</name>
<reference evidence="1 2" key="1">
    <citation type="submission" date="2015-03" db="EMBL/GenBank/DDBJ databases">
        <title>Draft genome of Stenotrophomonas maltophila isolated from urine specimen.</title>
        <authorList>
            <person name="Murugan N."/>
            <person name="Malathi J."/>
            <person name="Umashankar V."/>
            <person name="Madhavan H."/>
        </authorList>
    </citation>
    <scope>NUCLEOTIDE SEQUENCE [LARGE SCALE GENOMIC DNA]</scope>
    <source>
        <strain evidence="1 2">JMNMN1</strain>
    </source>
</reference>
<dbReference type="EMBL" id="JZRZ01000017">
    <property type="protein sequence ID" value="KKD57358.1"/>
    <property type="molecule type" value="Genomic_DNA"/>
</dbReference>
<sequence length="113" mass="12550">MLCPTSKDARVESSEAVPLFDRLNPGLFRLLGMPNGQRYWAVICRLMAELWGDGGLSPGEDVQKTAVVRAIESYLAADDPWDGDLEPTLRFGQTRSPTSWWKRLGCPSVAVVR</sequence>
<comment type="caution">
    <text evidence="1">The sequence shown here is derived from an EMBL/GenBank/DDBJ whole genome shotgun (WGS) entry which is preliminary data.</text>
</comment>
<gene>
    <name evidence="1" type="ORF">VM57_09510</name>
</gene>
<dbReference type="Proteomes" id="UP000243478">
    <property type="component" value="Unassembled WGS sequence"/>
</dbReference>
<evidence type="ECO:0000313" key="1">
    <source>
        <dbReference type="EMBL" id="KKD57358.1"/>
    </source>
</evidence>
<proteinExistence type="predicted"/>